<gene>
    <name evidence="1" type="ORF">GA0070216_12371</name>
</gene>
<reference evidence="2" key="1">
    <citation type="submission" date="2016-06" db="EMBL/GenBank/DDBJ databases">
        <authorList>
            <person name="Varghese N."/>
            <person name="Submissions Spin"/>
        </authorList>
    </citation>
    <scope>NUCLEOTIDE SEQUENCE [LARGE SCALE GENOMIC DNA]</scope>
    <source>
        <strain evidence="2">DSM 44100</strain>
    </source>
</reference>
<dbReference type="EMBL" id="FMCU01000023">
    <property type="protein sequence ID" value="SCF47739.1"/>
    <property type="molecule type" value="Genomic_DNA"/>
</dbReference>
<dbReference type="Proteomes" id="UP000198797">
    <property type="component" value="Unassembled WGS sequence"/>
</dbReference>
<organism evidence="1 2">
    <name type="scientific">Micromonospora matsumotoense</name>
    <dbReference type="NCBI Taxonomy" id="121616"/>
    <lineage>
        <taxon>Bacteria</taxon>
        <taxon>Bacillati</taxon>
        <taxon>Actinomycetota</taxon>
        <taxon>Actinomycetes</taxon>
        <taxon>Micromonosporales</taxon>
        <taxon>Micromonosporaceae</taxon>
        <taxon>Micromonospora</taxon>
    </lineage>
</organism>
<protein>
    <submittedName>
        <fullName evidence="1">Uncharacterized protein</fullName>
    </submittedName>
</protein>
<name>A0A1C5AR63_9ACTN</name>
<sequence>MMNFDFGIAGYQPAWLNGAAEVAGRHAQRLRGLVGRRLTSSWVVWDDDDDTWFADCPVVFDFDDERLEVNHQKFDDLSITYGSIDVTRMPVWPTSDGFLLRWRSDAPALLVARHGQRLEAVELLEWAGGDLADGAVALGLRFASGWLTVYNAMDENGIQEGVPSLRYRRHRLG</sequence>
<dbReference type="AlphaFoldDB" id="A0A1C5AR63"/>
<evidence type="ECO:0000313" key="1">
    <source>
        <dbReference type="EMBL" id="SCF47739.1"/>
    </source>
</evidence>
<evidence type="ECO:0000313" key="2">
    <source>
        <dbReference type="Proteomes" id="UP000198797"/>
    </source>
</evidence>
<keyword evidence="2" id="KW-1185">Reference proteome</keyword>
<proteinExistence type="predicted"/>
<accession>A0A1C5AR63</accession>